<proteinExistence type="predicted"/>
<name>X1S6S6_9ZZZZ</name>
<evidence type="ECO:0000256" key="1">
    <source>
        <dbReference type="SAM" id="Coils"/>
    </source>
</evidence>
<organism evidence="2">
    <name type="scientific">marine sediment metagenome</name>
    <dbReference type="NCBI Taxonomy" id="412755"/>
    <lineage>
        <taxon>unclassified sequences</taxon>
        <taxon>metagenomes</taxon>
        <taxon>ecological metagenomes</taxon>
    </lineage>
</organism>
<evidence type="ECO:0000313" key="2">
    <source>
        <dbReference type="EMBL" id="GAI71145.1"/>
    </source>
</evidence>
<protein>
    <submittedName>
        <fullName evidence="2">Uncharacterized protein</fullName>
    </submittedName>
</protein>
<reference evidence="2" key="1">
    <citation type="journal article" date="2014" name="Front. Microbiol.">
        <title>High frequency of phylogenetically diverse reductive dehalogenase-homologous genes in deep subseafloor sedimentary metagenomes.</title>
        <authorList>
            <person name="Kawai M."/>
            <person name="Futagami T."/>
            <person name="Toyoda A."/>
            <person name="Takaki Y."/>
            <person name="Nishi S."/>
            <person name="Hori S."/>
            <person name="Arai W."/>
            <person name="Tsubouchi T."/>
            <person name="Morono Y."/>
            <person name="Uchiyama I."/>
            <person name="Ito T."/>
            <person name="Fujiyama A."/>
            <person name="Inagaki F."/>
            <person name="Takami H."/>
        </authorList>
    </citation>
    <scope>NUCLEOTIDE SEQUENCE</scope>
    <source>
        <strain evidence="2">Expedition CK06-06</strain>
    </source>
</reference>
<feature type="coiled-coil region" evidence="1">
    <location>
        <begin position="15"/>
        <end position="42"/>
    </location>
</feature>
<dbReference type="EMBL" id="BARV01045736">
    <property type="protein sequence ID" value="GAI71145.1"/>
    <property type="molecule type" value="Genomic_DNA"/>
</dbReference>
<comment type="caution">
    <text evidence="2">The sequence shown here is derived from an EMBL/GenBank/DDBJ whole genome shotgun (WGS) entry which is preliminary data.</text>
</comment>
<keyword evidence="1" id="KW-0175">Coiled coil</keyword>
<dbReference type="AlphaFoldDB" id="X1S6S6"/>
<feature type="non-terminal residue" evidence="2">
    <location>
        <position position="46"/>
    </location>
</feature>
<sequence length="46" mass="5433">TEMEELEAELKALQKTNLERDIVIEKAKVEEANKLKEEKKEKALYE</sequence>
<feature type="non-terminal residue" evidence="2">
    <location>
        <position position="1"/>
    </location>
</feature>
<accession>X1S6S6</accession>
<gene>
    <name evidence="2" type="ORF">S06H3_66779</name>
</gene>